<evidence type="ECO:0000313" key="3">
    <source>
        <dbReference type="EMBL" id="RCN51467.1"/>
    </source>
</evidence>
<dbReference type="EMBL" id="JOJR01000013">
    <property type="protein sequence ID" value="RCN51467.1"/>
    <property type="molecule type" value="Genomic_DNA"/>
</dbReference>
<gene>
    <name evidence="3" type="ORF">ANCCAN_02418</name>
</gene>
<dbReference type="OrthoDB" id="5855027at2759"/>
<proteinExistence type="predicted"/>
<evidence type="ECO:0000313" key="4">
    <source>
        <dbReference type="Proteomes" id="UP000252519"/>
    </source>
</evidence>
<protein>
    <submittedName>
        <fullName evidence="3">Uncharacterized protein</fullName>
    </submittedName>
</protein>
<dbReference type="AlphaFoldDB" id="A0A368H834"/>
<keyword evidence="4" id="KW-1185">Reference proteome</keyword>
<feature type="region of interest" description="Disordered" evidence="2">
    <location>
        <begin position="73"/>
        <end position="92"/>
    </location>
</feature>
<comment type="caution">
    <text evidence="3">The sequence shown here is derived from an EMBL/GenBank/DDBJ whole genome shotgun (WGS) entry which is preliminary data.</text>
</comment>
<sequence>MQYALVFFRRSAKAGVVPRADVVGQFTVQATVKARWEGRSLSAKIVLIGSKSLCESKMDYVTTAGQLIDDDFETGSLEEDSPSMSISDTSSHRGENEFLERFREKIISKLDEIENQMPSASFEIEMLSEIRALKEKVRELKEMARELLRRLPPIAPSAEIE</sequence>
<evidence type="ECO:0000256" key="2">
    <source>
        <dbReference type="SAM" id="MobiDB-lite"/>
    </source>
</evidence>
<feature type="coiled-coil region" evidence="1">
    <location>
        <begin position="96"/>
        <end position="150"/>
    </location>
</feature>
<dbReference type="Proteomes" id="UP000252519">
    <property type="component" value="Unassembled WGS sequence"/>
</dbReference>
<accession>A0A368H834</accession>
<organism evidence="3 4">
    <name type="scientific">Ancylostoma caninum</name>
    <name type="common">Dog hookworm</name>
    <dbReference type="NCBI Taxonomy" id="29170"/>
    <lineage>
        <taxon>Eukaryota</taxon>
        <taxon>Metazoa</taxon>
        <taxon>Ecdysozoa</taxon>
        <taxon>Nematoda</taxon>
        <taxon>Chromadorea</taxon>
        <taxon>Rhabditida</taxon>
        <taxon>Rhabditina</taxon>
        <taxon>Rhabditomorpha</taxon>
        <taxon>Strongyloidea</taxon>
        <taxon>Ancylostomatidae</taxon>
        <taxon>Ancylostomatinae</taxon>
        <taxon>Ancylostoma</taxon>
    </lineage>
</organism>
<reference evidence="3 4" key="1">
    <citation type="submission" date="2014-10" db="EMBL/GenBank/DDBJ databases">
        <title>Draft genome of the hookworm Ancylostoma caninum.</title>
        <authorList>
            <person name="Mitreva M."/>
        </authorList>
    </citation>
    <scope>NUCLEOTIDE SEQUENCE [LARGE SCALE GENOMIC DNA]</scope>
    <source>
        <strain evidence="3 4">Baltimore</strain>
    </source>
</reference>
<keyword evidence="1" id="KW-0175">Coiled coil</keyword>
<evidence type="ECO:0000256" key="1">
    <source>
        <dbReference type="SAM" id="Coils"/>
    </source>
</evidence>
<name>A0A368H834_ANCCA</name>